<gene>
    <name evidence="1" type="ORF">BOTBODRAFT_122353</name>
</gene>
<dbReference type="AlphaFoldDB" id="A0A067LTZ4"/>
<dbReference type="InterPro" id="IPR012337">
    <property type="entry name" value="RNaseH-like_sf"/>
</dbReference>
<dbReference type="OrthoDB" id="444848at2759"/>
<proteinExistence type="predicted"/>
<dbReference type="InterPro" id="IPR036397">
    <property type="entry name" value="RNaseH_sf"/>
</dbReference>
<dbReference type="PANTHER" id="PTHR48475:SF1">
    <property type="entry name" value="RNASE H TYPE-1 DOMAIN-CONTAINING PROTEIN"/>
    <property type="match status" value="1"/>
</dbReference>
<dbReference type="SUPFAM" id="SSF53098">
    <property type="entry name" value="Ribonuclease H-like"/>
    <property type="match status" value="1"/>
</dbReference>
<dbReference type="InParanoid" id="A0A067LTZ4"/>
<dbReference type="PANTHER" id="PTHR48475">
    <property type="entry name" value="RIBONUCLEASE H"/>
    <property type="match status" value="1"/>
</dbReference>
<dbReference type="Gene3D" id="3.30.420.10">
    <property type="entry name" value="Ribonuclease H-like superfamily/Ribonuclease H"/>
    <property type="match status" value="1"/>
</dbReference>
<dbReference type="HOGENOM" id="CLU_000384_22_0_1"/>
<evidence type="ECO:0000313" key="2">
    <source>
        <dbReference type="Proteomes" id="UP000027195"/>
    </source>
</evidence>
<name>A0A067LTZ4_BOTB1</name>
<dbReference type="STRING" id="930990.A0A067LTZ4"/>
<dbReference type="EMBL" id="KL198201">
    <property type="protein sequence ID" value="KDQ05705.1"/>
    <property type="molecule type" value="Genomic_DNA"/>
</dbReference>
<sequence>AFEIACRKWKIPLVKILPYNKQANGIAEQGHIHIRLSLLKACGEGNSHKWPSLLSAALYADRVTIRKSTGVSLYKLVYGVDPVLPLDLYQATFMVENWLDNMDRVDLLALRIAQIDKKDALLDQAASRLFQARFQSREYFIEKYSDRIKFHSFKIGDKVLVENSSKSILEKKFHPQYIGPYILVEELAKGGWKIRELDGTKSCYPVAARRLKPFWEFSSMTNSILSVNITEVLKKSEHKNFEEQEQKWFEETLESFKNERFWEDPSWRGLYVTY</sequence>
<dbReference type="Proteomes" id="UP000027195">
    <property type="component" value="Unassembled WGS sequence"/>
</dbReference>
<organism evidence="1 2">
    <name type="scientific">Botryobasidium botryosum (strain FD-172 SS1)</name>
    <dbReference type="NCBI Taxonomy" id="930990"/>
    <lineage>
        <taxon>Eukaryota</taxon>
        <taxon>Fungi</taxon>
        <taxon>Dikarya</taxon>
        <taxon>Basidiomycota</taxon>
        <taxon>Agaricomycotina</taxon>
        <taxon>Agaricomycetes</taxon>
        <taxon>Cantharellales</taxon>
        <taxon>Botryobasidiaceae</taxon>
        <taxon>Botryobasidium</taxon>
    </lineage>
</organism>
<keyword evidence="2" id="KW-1185">Reference proteome</keyword>
<reference evidence="2" key="1">
    <citation type="journal article" date="2014" name="Proc. Natl. Acad. Sci. U.S.A.">
        <title>Extensive sampling of basidiomycete genomes demonstrates inadequacy of the white-rot/brown-rot paradigm for wood decay fungi.</title>
        <authorList>
            <person name="Riley R."/>
            <person name="Salamov A.A."/>
            <person name="Brown D.W."/>
            <person name="Nagy L.G."/>
            <person name="Floudas D."/>
            <person name="Held B.W."/>
            <person name="Levasseur A."/>
            <person name="Lombard V."/>
            <person name="Morin E."/>
            <person name="Otillar R."/>
            <person name="Lindquist E.A."/>
            <person name="Sun H."/>
            <person name="LaButti K.M."/>
            <person name="Schmutz J."/>
            <person name="Jabbour D."/>
            <person name="Luo H."/>
            <person name="Baker S.E."/>
            <person name="Pisabarro A.G."/>
            <person name="Walton J.D."/>
            <person name="Blanchette R.A."/>
            <person name="Henrissat B."/>
            <person name="Martin F."/>
            <person name="Cullen D."/>
            <person name="Hibbett D.S."/>
            <person name="Grigoriev I.V."/>
        </authorList>
    </citation>
    <scope>NUCLEOTIDE SEQUENCE [LARGE SCALE GENOMIC DNA]</scope>
    <source>
        <strain evidence="2">FD-172 SS1</strain>
    </source>
</reference>
<protein>
    <recommendedName>
        <fullName evidence="3">Integrase catalytic domain-containing protein</fullName>
    </recommendedName>
</protein>
<feature type="non-terminal residue" evidence="1">
    <location>
        <position position="1"/>
    </location>
</feature>
<accession>A0A067LTZ4</accession>
<dbReference type="GO" id="GO:0003676">
    <property type="term" value="F:nucleic acid binding"/>
    <property type="evidence" value="ECO:0007669"/>
    <property type="project" value="InterPro"/>
</dbReference>
<evidence type="ECO:0000313" key="1">
    <source>
        <dbReference type="EMBL" id="KDQ05705.1"/>
    </source>
</evidence>
<evidence type="ECO:0008006" key="3">
    <source>
        <dbReference type="Google" id="ProtNLM"/>
    </source>
</evidence>